<evidence type="ECO:0000313" key="2">
    <source>
        <dbReference type="EMBL" id="RJG08234.1"/>
    </source>
</evidence>
<evidence type="ECO:0000313" key="3">
    <source>
        <dbReference type="Proteomes" id="UP000284006"/>
    </source>
</evidence>
<dbReference type="EMBL" id="QYUP01000200">
    <property type="protein sequence ID" value="RJG08234.1"/>
    <property type="molecule type" value="Genomic_DNA"/>
</dbReference>
<dbReference type="OrthoDB" id="5368589at2"/>
<dbReference type="RefSeq" id="WP_119813279.1">
    <property type="nucleotide sequence ID" value="NZ_QYUP01000200.1"/>
</dbReference>
<accession>A0A418X6W1</accession>
<feature type="signal peptide" evidence="1">
    <location>
        <begin position="1"/>
        <end position="24"/>
    </location>
</feature>
<dbReference type="Proteomes" id="UP000284006">
    <property type="component" value="Unassembled WGS sequence"/>
</dbReference>
<dbReference type="AlphaFoldDB" id="A0A418X6W1"/>
<keyword evidence="1" id="KW-0732">Signal</keyword>
<sequence length="144" mass="15381">MRLSTLRFLLAAAVFALSAPAASAAELVVIVSARNPVAAMRPDQVADIFLGHAGRFPDGAEAVPFDQAIGSPLRDDFYAKVAAKTPPLLKAYWTKMIFTGRGKPPRELPNSAAIRKEVAKNPALIGYIDKASLDASVRPVLVVR</sequence>
<comment type="caution">
    <text evidence="2">The sequence shown here is derived from an EMBL/GenBank/DDBJ whole genome shotgun (WGS) entry which is preliminary data.</text>
</comment>
<organism evidence="2 3">
    <name type="scientific">Massilia cavernae</name>
    <dbReference type="NCBI Taxonomy" id="2320864"/>
    <lineage>
        <taxon>Bacteria</taxon>
        <taxon>Pseudomonadati</taxon>
        <taxon>Pseudomonadota</taxon>
        <taxon>Betaproteobacteria</taxon>
        <taxon>Burkholderiales</taxon>
        <taxon>Oxalobacteraceae</taxon>
        <taxon>Telluria group</taxon>
        <taxon>Massilia</taxon>
    </lineage>
</organism>
<proteinExistence type="predicted"/>
<name>A0A418X6W1_9BURK</name>
<protein>
    <submittedName>
        <fullName evidence="2">Phosphate ABC transporter substrate-binding protein</fullName>
    </submittedName>
</protein>
<dbReference type="Gene3D" id="3.40.190.10">
    <property type="entry name" value="Periplasmic binding protein-like II"/>
    <property type="match status" value="1"/>
</dbReference>
<evidence type="ECO:0000256" key="1">
    <source>
        <dbReference type="SAM" id="SignalP"/>
    </source>
</evidence>
<feature type="chain" id="PRO_5019050561" evidence="1">
    <location>
        <begin position="25"/>
        <end position="144"/>
    </location>
</feature>
<reference evidence="2 3" key="1">
    <citation type="submission" date="2018-09" db="EMBL/GenBank/DDBJ databases">
        <authorList>
            <person name="Zhu H."/>
        </authorList>
    </citation>
    <scope>NUCLEOTIDE SEQUENCE [LARGE SCALE GENOMIC DNA]</scope>
    <source>
        <strain evidence="2 3">K1S02-61</strain>
    </source>
</reference>
<dbReference type="SUPFAM" id="SSF53850">
    <property type="entry name" value="Periplasmic binding protein-like II"/>
    <property type="match status" value="1"/>
</dbReference>
<keyword evidence="3" id="KW-1185">Reference proteome</keyword>
<gene>
    <name evidence="2" type="ORF">D3872_24880</name>
</gene>